<gene>
    <name evidence="3" type="ORF">Ccrd_011183</name>
</gene>
<evidence type="ECO:0000313" key="3">
    <source>
        <dbReference type="EMBL" id="KVI10433.1"/>
    </source>
</evidence>
<dbReference type="STRING" id="59895.A0A103YJY1"/>
<evidence type="ECO:0000313" key="4">
    <source>
        <dbReference type="Proteomes" id="UP000243975"/>
    </source>
</evidence>
<dbReference type="Gene3D" id="1.25.10.10">
    <property type="entry name" value="Leucine-rich Repeat Variant"/>
    <property type="match status" value="2"/>
</dbReference>
<dbReference type="GO" id="GO:0035556">
    <property type="term" value="P:intracellular signal transduction"/>
    <property type="evidence" value="ECO:0007669"/>
    <property type="project" value="TreeGrafter"/>
</dbReference>
<reference evidence="3 4" key="1">
    <citation type="journal article" date="2016" name="Sci. Rep.">
        <title>The genome sequence of the outbreeding globe artichoke constructed de novo incorporating a phase-aware low-pass sequencing strategy of F1 progeny.</title>
        <authorList>
            <person name="Scaglione D."/>
            <person name="Reyes-Chin-Wo S."/>
            <person name="Acquadro A."/>
            <person name="Froenicke L."/>
            <person name="Portis E."/>
            <person name="Beitel C."/>
            <person name="Tirone M."/>
            <person name="Mauro R."/>
            <person name="Lo Monaco A."/>
            <person name="Mauromicale G."/>
            <person name="Faccioli P."/>
            <person name="Cattivelli L."/>
            <person name="Rieseberg L."/>
            <person name="Michelmore R."/>
            <person name="Lanteri S."/>
        </authorList>
    </citation>
    <scope>NUCLEOTIDE SEQUENCE [LARGE SCALE GENOMIC DNA]</scope>
    <source>
        <strain evidence="3">2C</strain>
    </source>
</reference>
<dbReference type="PANTHER" id="PTHR10182:SF29">
    <property type="entry name" value="ARMADILLO-LIKE HELICAL, MO25-LIKE PROTEIN-RELATED"/>
    <property type="match status" value="1"/>
</dbReference>
<feature type="non-terminal residue" evidence="3">
    <location>
        <position position="271"/>
    </location>
</feature>
<keyword evidence="2" id="KW-0812">Transmembrane</keyword>
<accession>A0A103YJY1</accession>
<dbReference type="SUPFAM" id="SSF48371">
    <property type="entry name" value="ARM repeat"/>
    <property type="match status" value="1"/>
</dbReference>
<organism evidence="3 4">
    <name type="scientific">Cynara cardunculus var. scolymus</name>
    <name type="common">Globe artichoke</name>
    <name type="synonym">Cynara scolymus</name>
    <dbReference type="NCBI Taxonomy" id="59895"/>
    <lineage>
        <taxon>Eukaryota</taxon>
        <taxon>Viridiplantae</taxon>
        <taxon>Streptophyta</taxon>
        <taxon>Embryophyta</taxon>
        <taxon>Tracheophyta</taxon>
        <taxon>Spermatophyta</taxon>
        <taxon>Magnoliopsida</taxon>
        <taxon>eudicotyledons</taxon>
        <taxon>Gunneridae</taxon>
        <taxon>Pentapetalae</taxon>
        <taxon>asterids</taxon>
        <taxon>campanulids</taxon>
        <taxon>Asterales</taxon>
        <taxon>Asteraceae</taxon>
        <taxon>Carduoideae</taxon>
        <taxon>Cardueae</taxon>
        <taxon>Carduinae</taxon>
        <taxon>Cynara</taxon>
    </lineage>
</organism>
<dbReference type="PANTHER" id="PTHR10182">
    <property type="entry name" value="CALCIUM-BINDING PROTEIN 39-RELATED"/>
    <property type="match status" value="1"/>
</dbReference>
<comment type="similarity">
    <text evidence="1">Belongs to the Mo25 family.</text>
</comment>
<comment type="caution">
    <text evidence="3">The sequence shown here is derived from an EMBL/GenBank/DDBJ whole genome shotgun (WGS) entry which is preliminary data.</text>
</comment>
<dbReference type="InterPro" id="IPR011989">
    <property type="entry name" value="ARM-like"/>
</dbReference>
<dbReference type="Proteomes" id="UP000243975">
    <property type="component" value="Unassembled WGS sequence"/>
</dbReference>
<keyword evidence="2" id="KW-1133">Transmembrane helix</keyword>
<evidence type="ECO:0000256" key="1">
    <source>
        <dbReference type="ARBA" id="ARBA00011012"/>
    </source>
</evidence>
<dbReference type="InterPro" id="IPR016024">
    <property type="entry name" value="ARM-type_fold"/>
</dbReference>
<proteinExistence type="inferred from homology"/>
<dbReference type="GO" id="GO:0043539">
    <property type="term" value="F:protein serine/threonine kinase activator activity"/>
    <property type="evidence" value="ECO:0007669"/>
    <property type="project" value="TreeGrafter"/>
</dbReference>
<keyword evidence="2" id="KW-0472">Membrane</keyword>
<dbReference type="Pfam" id="PF08569">
    <property type="entry name" value="Mo25"/>
    <property type="match status" value="1"/>
</dbReference>
<feature type="transmembrane region" description="Helical" evidence="2">
    <location>
        <begin position="197"/>
        <end position="222"/>
    </location>
</feature>
<dbReference type="EMBL" id="LEKV01001020">
    <property type="protein sequence ID" value="KVI10433.1"/>
    <property type="molecule type" value="Genomic_DNA"/>
</dbReference>
<dbReference type="Gramene" id="KVI10433">
    <property type="protein sequence ID" value="KVI10433"/>
    <property type="gene ID" value="Ccrd_011183"/>
</dbReference>
<keyword evidence="4" id="KW-1185">Reference proteome</keyword>
<evidence type="ECO:0000256" key="2">
    <source>
        <dbReference type="SAM" id="Phobius"/>
    </source>
</evidence>
<name>A0A103YJY1_CYNCS</name>
<protein>
    <submittedName>
        <fullName evidence="3">Armadillo-like helical</fullName>
    </submittedName>
</protein>
<dbReference type="InterPro" id="IPR013878">
    <property type="entry name" value="Mo25"/>
</dbReference>
<sequence length="271" mass="31573">MLCLPTLGKPCVSTTTKKLRSPAEVVHKTRSLLLYSKNSPNLTSQMTELSSLVRELKLILYGDDDSEPSEEACAQLTQEFFKEDTFRLLVIFLPKYEDPQLALHYGRMLKECLRHQIVAGYILEPSQQRKFFDYIQHPSFDIAADAADTFKDLLTRHKSTVSESLSTNYCWFFTEFNQRLLKSANYITRRQAVKKYIVVNIGMLIFKCWLLPFVTVIGMHIARPFEFLCYDTLRQLKRQPYNSDESSKGMAEFSYYIWQLFVANKNKPPEI</sequence>
<dbReference type="AlphaFoldDB" id="A0A103YJY1"/>